<accession>A0A5N0UXS6</accession>
<dbReference type="SUPFAM" id="SSF52540">
    <property type="entry name" value="P-loop containing nucleoside triphosphate hydrolases"/>
    <property type="match status" value="1"/>
</dbReference>
<dbReference type="PANTHER" id="PTHR16305">
    <property type="entry name" value="TESTICULAR SOLUBLE ADENYLYL CYCLASE"/>
    <property type="match status" value="1"/>
</dbReference>
<dbReference type="InterPro" id="IPR041664">
    <property type="entry name" value="AAA_16"/>
</dbReference>
<name>A0A5N0UXS6_9PSEU</name>
<proteinExistence type="predicted"/>
<feature type="domain" description="Orc1-like AAA ATPase" evidence="3">
    <location>
        <begin position="4"/>
        <end position="156"/>
    </location>
</feature>
<dbReference type="GO" id="GO:0005524">
    <property type="term" value="F:ATP binding"/>
    <property type="evidence" value="ECO:0007669"/>
    <property type="project" value="UniProtKB-KW"/>
</dbReference>
<evidence type="ECO:0000256" key="2">
    <source>
        <dbReference type="ARBA" id="ARBA00022840"/>
    </source>
</evidence>
<dbReference type="Gene3D" id="3.40.50.300">
    <property type="entry name" value="P-loop containing nucleotide triphosphate hydrolases"/>
    <property type="match status" value="1"/>
</dbReference>
<keyword evidence="5" id="KW-1185">Reference proteome</keyword>
<evidence type="ECO:0000256" key="1">
    <source>
        <dbReference type="ARBA" id="ARBA00022741"/>
    </source>
</evidence>
<dbReference type="EMBL" id="VMNW02000052">
    <property type="protein sequence ID" value="KAA9156015.1"/>
    <property type="molecule type" value="Genomic_DNA"/>
</dbReference>
<sequence>MRLPLVARAGAISEVGAVLAAAREGHGGLVLVTGEAGLGKTRLAEETARIAAGFRIVWVWCAPGPALQPWSRIVRTLADGPGGALVDRLPDLASLAGAAAPPDIRDAGAARWRLSLDLADLMRASGPVLVIVDDLQDADESSLRLLAELAPALRSAQAVVLATARDGEHDWRGREQTWGVLNRLAEHIRPQALATEEVAELLASAGLTLPRPAIDTITERTKGNPLLLCELAAAPDPATAVPTSLRAMIAAQLVALPETERALVSAAAVLGGRFRLDVLAELAGCSLTRVGATIADGAGLVERAEPGHGRFRHALIRDAVQEALPSDERAALHRRAAGVLRALADRGREADAAEIAGHLLQAGPDALGEAAAQACAAGAEALRRLASEDAVQWYRQAGDCLAAARGSIVDKARCGIGLGVALNAAGRRAEARACLLDAAGQGERAQRPDLVAEAVLELGTGPAGFEVGLLDQRQIDLLEQVRGAALPEATRALVTARLSVALTLIGSDERRLVLAREAVELARGSGDEGALASALAALCDAMAGPDHCLARLSAASEIVGIAERRRDPLLVLLGRRLRLVALLETGELAAADQEITTYRSVAGAVRHPLYQWYVPLWRGMRALSEKRFGDCRAALAEAADIGERAGSDNAALLVSTQRWLLAAESGDRDGLAAMFAEFDRLDLPGVWPRITRGLLLAQLGRLPEARAQLDSVASLLPGLPRDSEWLPAMAQLAETIALTGPHPLAGQVRRALTPYADLFVVEGIGAALRGPVRGFLDRLDAPSGEPDEFRRDGAYWTIRHAAVCTRLPDSKGLRDLGVLLAHPGRSFAALDLAGAVIENDTGDLLDPAARTAYQGRLRELETEADEADAAGDVERASRIGAERETLIAALTSAYGLGGRARHTGSSAERARTAVTARIRYAIRRISATDPALGRHLTLAVHTGTFCVYDPEPRREWKT</sequence>
<dbReference type="GO" id="GO:0005737">
    <property type="term" value="C:cytoplasm"/>
    <property type="evidence" value="ECO:0007669"/>
    <property type="project" value="TreeGrafter"/>
</dbReference>
<keyword evidence="2" id="KW-0067">ATP-binding</keyword>
<dbReference type="OrthoDB" id="134712at2"/>
<keyword evidence="1" id="KW-0547">Nucleotide-binding</keyword>
<dbReference type="InterPro" id="IPR027417">
    <property type="entry name" value="P-loop_NTPase"/>
</dbReference>
<dbReference type="Proteomes" id="UP000319769">
    <property type="component" value="Unassembled WGS sequence"/>
</dbReference>
<evidence type="ECO:0000313" key="4">
    <source>
        <dbReference type="EMBL" id="KAA9156015.1"/>
    </source>
</evidence>
<evidence type="ECO:0000259" key="3">
    <source>
        <dbReference type="Pfam" id="PF13191"/>
    </source>
</evidence>
<evidence type="ECO:0000313" key="5">
    <source>
        <dbReference type="Proteomes" id="UP000319769"/>
    </source>
</evidence>
<reference evidence="4" key="1">
    <citation type="submission" date="2019-09" db="EMBL/GenBank/DDBJ databases">
        <authorList>
            <person name="Teo W.F.A."/>
            <person name="Duangmal K."/>
        </authorList>
    </citation>
    <scope>NUCLEOTIDE SEQUENCE [LARGE SCALE GENOMIC DNA]</scope>
    <source>
        <strain evidence="4">K81G1</strain>
    </source>
</reference>
<dbReference type="RefSeq" id="WP_144749132.1">
    <property type="nucleotide sequence ID" value="NZ_VMNW02000052.1"/>
</dbReference>
<dbReference type="AlphaFoldDB" id="A0A5N0UXS6"/>
<dbReference type="Pfam" id="PF13191">
    <property type="entry name" value="AAA_16"/>
    <property type="match status" value="1"/>
</dbReference>
<comment type="caution">
    <text evidence="4">The sequence shown here is derived from an EMBL/GenBank/DDBJ whole genome shotgun (WGS) entry which is preliminary data.</text>
</comment>
<gene>
    <name evidence="4" type="ORF">FPZ12_028475</name>
</gene>
<organism evidence="4 5">
    <name type="scientific">Amycolatopsis acidicola</name>
    <dbReference type="NCBI Taxonomy" id="2596893"/>
    <lineage>
        <taxon>Bacteria</taxon>
        <taxon>Bacillati</taxon>
        <taxon>Actinomycetota</taxon>
        <taxon>Actinomycetes</taxon>
        <taxon>Pseudonocardiales</taxon>
        <taxon>Pseudonocardiaceae</taxon>
        <taxon>Amycolatopsis</taxon>
    </lineage>
</organism>
<protein>
    <submittedName>
        <fullName evidence="4">AAA family ATPase</fullName>
    </submittedName>
</protein>
<dbReference type="GO" id="GO:0004016">
    <property type="term" value="F:adenylate cyclase activity"/>
    <property type="evidence" value="ECO:0007669"/>
    <property type="project" value="TreeGrafter"/>
</dbReference>
<dbReference type="PANTHER" id="PTHR16305:SF35">
    <property type="entry name" value="TRANSCRIPTIONAL ACTIVATOR DOMAIN"/>
    <property type="match status" value="1"/>
</dbReference>